<dbReference type="FunCoup" id="A7TSU8">
    <property type="interactions" value="415"/>
</dbReference>
<keyword evidence="1" id="KW-0547">Nucleotide-binding</keyword>
<dbReference type="GO" id="GO:0031315">
    <property type="term" value="C:extrinsic component of mitochondrial outer membrane"/>
    <property type="evidence" value="ECO:0007669"/>
    <property type="project" value="EnsemblFungi"/>
</dbReference>
<dbReference type="GO" id="GO:1990143">
    <property type="term" value="C:CoA-synthesizing protein complex"/>
    <property type="evidence" value="ECO:0007669"/>
    <property type="project" value="EnsemblFungi"/>
</dbReference>
<dbReference type="GO" id="GO:0015937">
    <property type="term" value="P:coenzyme A biosynthetic process"/>
    <property type="evidence" value="ECO:0007669"/>
    <property type="project" value="EnsemblFungi"/>
</dbReference>
<keyword evidence="4" id="KW-1185">Reference proteome</keyword>
<dbReference type="PANTHER" id="PTHR10695">
    <property type="entry name" value="DEPHOSPHO-COA KINASE-RELATED"/>
    <property type="match status" value="1"/>
</dbReference>
<dbReference type="OrthoDB" id="247245at2759"/>
<dbReference type="eggNOG" id="KOG3220">
    <property type="taxonomic scope" value="Eukaryota"/>
</dbReference>
<evidence type="ECO:0000313" key="3">
    <source>
        <dbReference type="EMBL" id="EDO14656.1"/>
    </source>
</evidence>
<dbReference type="Proteomes" id="UP000000267">
    <property type="component" value="Unassembled WGS sequence"/>
</dbReference>
<dbReference type="HOGENOM" id="CLU_057180_0_1_1"/>
<proteinExistence type="inferred from homology"/>
<evidence type="ECO:0000313" key="4">
    <source>
        <dbReference type="Proteomes" id="UP000000267"/>
    </source>
</evidence>
<gene>
    <name evidence="3" type="ORF">Kpol_340p3</name>
</gene>
<dbReference type="PROSITE" id="PS51219">
    <property type="entry name" value="DPCK"/>
    <property type="match status" value="1"/>
</dbReference>
<dbReference type="CDD" id="cd02022">
    <property type="entry name" value="DPCK"/>
    <property type="match status" value="1"/>
</dbReference>
<dbReference type="AlphaFoldDB" id="A7TSU8"/>
<dbReference type="InParanoid" id="A7TSU8"/>
<keyword evidence="2" id="KW-0067">ATP-binding</keyword>
<dbReference type="GO" id="GO:0005524">
    <property type="term" value="F:ATP binding"/>
    <property type="evidence" value="ECO:0007669"/>
    <property type="project" value="UniProtKB-KW"/>
</dbReference>
<dbReference type="PhylomeDB" id="A7TSU8"/>
<protein>
    <recommendedName>
        <fullName evidence="5">Dephospho-CoA kinase</fullName>
    </recommendedName>
</protein>
<evidence type="ECO:0000256" key="2">
    <source>
        <dbReference type="ARBA" id="ARBA00022840"/>
    </source>
</evidence>
<dbReference type="PANTHER" id="PTHR10695:SF46">
    <property type="entry name" value="BIFUNCTIONAL COENZYME A SYNTHASE-RELATED"/>
    <property type="match status" value="1"/>
</dbReference>
<dbReference type="RefSeq" id="XP_001642514.1">
    <property type="nucleotide sequence ID" value="XM_001642464.1"/>
</dbReference>
<dbReference type="Pfam" id="PF01121">
    <property type="entry name" value="CoaE"/>
    <property type="match status" value="1"/>
</dbReference>
<dbReference type="GO" id="GO:0004140">
    <property type="term" value="F:dephospho-CoA kinase activity"/>
    <property type="evidence" value="ECO:0007669"/>
    <property type="project" value="InterPro"/>
</dbReference>
<dbReference type="GO" id="GO:0005811">
    <property type="term" value="C:lipid droplet"/>
    <property type="evidence" value="ECO:0007669"/>
    <property type="project" value="EnsemblFungi"/>
</dbReference>
<accession>A7TSU8</accession>
<dbReference type="HAMAP" id="MF_00376">
    <property type="entry name" value="Dephospho_CoA_kinase"/>
    <property type="match status" value="1"/>
</dbReference>
<dbReference type="KEGG" id="vpo:Kpol_340p3"/>
<dbReference type="GeneID" id="5542680"/>
<dbReference type="Gene3D" id="3.40.50.300">
    <property type="entry name" value="P-loop containing nucleotide triphosphate hydrolases"/>
    <property type="match status" value="1"/>
</dbReference>
<sequence length="261" mass="29898">MLVIGLTGGIACGKSTVSRRLKNHHKIPIVDADKLARDVVQPGEDAYNQIVEHFQPKIHHLVLADNQLDRSALGKYVFENPEELKVLNGITHPAIRYKIFSTVFDYYIRGYSMCVVDVPLLFETNLDVYCGLVITVVCKNEIQLQRLLARNSDMTLEEAENRINSQISNDERVERSDFVLRNNFDIPSLYSQIDTVMEKVRPSFVRTALEYFPPFGVVSAASVVISKRFLIRWRRKRSKHIKATEVEEDGEGDVYRPIETN</sequence>
<evidence type="ECO:0008006" key="5">
    <source>
        <dbReference type="Google" id="ProtNLM"/>
    </source>
</evidence>
<dbReference type="SUPFAM" id="SSF52540">
    <property type="entry name" value="P-loop containing nucleoside triphosphate hydrolases"/>
    <property type="match status" value="1"/>
</dbReference>
<dbReference type="InterPro" id="IPR027417">
    <property type="entry name" value="P-loop_NTPase"/>
</dbReference>
<dbReference type="EMBL" id="DS480525">
    <property type="protein sequence ID" value="EDO14656.1"/>
    <property type="molecule type" value="Genomic_DNA"/>
</dbReference>
<name>A7TSU8_VANPO</name>
<evidence type="ECO:0000256" key="1">
    <source>
        <dbReference type="ARBA" id="ARBA00022741"/>
    </source>
</evidence>
<dbReference type="STRING" id="436907.A7TSU8"/>
<dbReference type="OMA" id="CQMDIEQ"/>
<organism evidence="4">
    <name type="scientific">Vanderwaltozyma polyspora (strain ATCC 22028 / DSM 70294 / BCRC 21397 / CBS 2163 / NBRC 10782 / NRRL Y-8283 / UCD 57-17)</name>
    <name type="common">Kluyveromyces polysporus</name>
    <dbReference type="NCBI Taxonomy" id="436907"/>
    <lineage>
        <taxon>Eukaryota</taxon>
        <taxon>Fungi</taxon>
        <taxon>Dikarya</taxon>
        <taxon>Ascomycota</taxon>
        <taxon>Saccharomycotina</taxon>
        <taxon>Saccharomycetes</taxon>
        <taxon>Saccharomycetales</taxon>
        <taxon>Saccharomycetaceae</taxon>
        <taxon>Vanderwaltozyma</taxon>
    </lineage>
</organism>
<dbReference type="NCBIfam" id="TIGR00152">
    <property type="entry name" value="dephospho-CoA kinase"/>
    <property type="match status" value="1"/>
</dbReference>
<dbReference type="InterPro" id="IPR001977">
    <property type="entry name" value="Depp_CoAkinase"/>
</dbReference>
<reference evidence="3 4" key="1">
    <citation type="journal article" date="2007" name="Proc. Natl. Acad. Sci. U.S.A.">
        <title>Independent sorting-out of thousands of duplicated gene pairs in two yeast species descended from a whole-genome duplication.</title>
        <authorList>
            <person name="Scannell D.R."/>
            <person name="Frank A.C."/>
            <person name="Conant G.C."/>
            <person name="Byrne K.P."/>
            <person name="Woolfit M."/>
            <person name="Wolfe K.H."/>
        </authorList>
    </citation>
    <scope>NUCLEOTIDE SEQUENCE [LARGE SCALE GENOMIC DNA]</scope>
    <source>
        <strain evidence="4">ATCC 22028 / DSM 70294 / BCRC 21397 / CBS 2163 / NBRC 10782 / NRRL Y-8283 / UCD 57-17</strain>
    </source>
</reference>